<reference evidence="2 3" key="1">
    <citation type="submission" date="2016-09" db="EMBL/GenBank/DDBJ databases">
        <title>Pseudoalteromonas amylolytica sp. nov., isolated from the surface seawater.</title>
        <authorList>
            <person name="Wu Y.-H."/>
            <person name="Cheng H."/>
            <person name="Jin X.-B."/>
            <person name="Wang C.-S."/>
            <person name="Xu X.-W."/>
        </authorList>
    </citation>
    <scope>NUCLEOTIDE SEQUENCE [LARGE SCALE GENOMIC DNA]</scope>
    <source>
        <strain evidence="2 3">JW1</strain>
    </source>
</reference>
<evidence type="ECO:0000313" key="3">
    <source>
        <dbReference type="Proteomes" id="UP000179786"/>
    </source>
</evidence>
<gene>
    <name evidence="2" type="ORF">BET10_08185</name>
</gene>
<dbReference type="InterPro" id="IPR053802">
    <property type="entry name" value="DUF6950"/>
</dbReference>
<accession>A0A1S1N149</accession>
<comment type="caution">
    <text evidence="2">The sequence shown here is derived from an EMBL/GenBank/DDBJ whole genome shotgun (WGS) entry which is preliminary data.</text>
</comment>
<dbReference type="OrthoDB" id="6586924at2"/>
<evidence type="ECO:0000259" key="1">
    <source>
        <dbReference type="Pfam" id="PF22262"/>
    </source>
</evidence>
<evidence type="ECO:0000313" key="2">
    <source>
        <dbReference type="EMBL" id="OHU91768.1"/>
    </source>
</evidence>
<dbReference type="EMBL" id="MKJU01000024">
    <property type="protein sequence ID" value="OHU91768.1"/>
    <property type="molecule type" value="Genomic_DNA"/>
</dbReference>
<keyword evidence="3" id="KW-1185">Reference proteome</keyword>
<dbReference type="RefSeq" id="WP_070984150.1">
    <property type="nucleotide sequence ID" value="NZ_MKJU01000024.1"/>
</dbReference>
<sequence length="134" mass="15119">MMHTVVTNLNEYLESCWAKSFAFGQFDCCLFVADWIKYVRGFDPAPERGTYTTLKQGLNIIKNDFKHTFEQRLNVKPTSVGFAQRGDVALCEHENELVGGIVGLGCVYCVSDEGVTTLPLNSLRYVYALEDIHE</sequence>
<protein>
    <recommendedName>
        <fullName evidence="1">DUF6950 domain-containing protein</fullName>
    </recommendedName>
</protein>
<dbReference type="AlphaFoldDB" id="A0A1S1N149"/>
<dbReference type="STRING" id="1859457.BET10_08185"/>
<organism evidence="2 3">
    <name type="scientific">Pseudoalteromonas amylolytica</name>
    <dbReference type="NCBI Taxonomy" id="1859457"/>
    <lineage>
        <taxon>Bacteria</taxon>
        <taxon>Pseudomonadati</taxon>
        <taxon>Pseudomonadota</taxon>
        <taxon>Gammaproteobacteria</taxon>
        <taxon>Alteromonadales</taxon>
        <taxon>Pseudoalteromonadaceae</taxon>
        <taxon>Pseudoalteromonas</taxon>
    </lineage>
</organism>
<dbReference type="Proteomes" id="UP000179786">
    <property type="component" value="Unassembled WGS sequence"/>
</dbReference>
<feature type="domain" description="DUF6950" evidence="1">
    <location>
        <begin position="7"/>
        <end position="127"/>
    </location>
</feature>
<name>A0A1S1N149_9GAMM</name>
<proteinExistence type="predicted"/>
<dbReference type="Pfam" id="PF22262">
    <property type="entry name" value="DUF6950"/>
    <property type="match status" value="1"/>
</dbReference>